<evidence type="ECO:0000256" key="2">
    <source>
        <dbReference type="ARBA" id="ARBA00023134"/>
    </source>
</evidence>
<feature type="domain" description="AIG1-type G" evidence="3">
    <location>
        <begin position="286"/>
        <end position="427"/>
    </location>
</feature>
<evidence type="ECO:0000313" key="4">
    <source>
        <dbReference type="EMBL" id="TEB20517.1"/>
    </source>
</evidence>
<evidence type="ECO:0000313" key="5">
    <source>
        <dbReference type="Proteomes" id="UP000298030"/>
    </source>
</evidence>
<keyword evidence="1" id="KW-0547">Nucleotide-binding</keyword>
<dbReference type="PANTHER" id="PTHR10903:SF184">
    <property type="entry name" value="GTP-BINDING PROTEIN A"/>
    <property type="match status" value="1"/>
</dbReference>
<dbReference type="CDD" id="cd00882">
    <property type="entry name" value="Ras_like_GTPase"/>
    <property type="match status" value="1"/>
</dbReference>
<dbReference type="EMBL" id="QPFP01000137">
    <property type="protein sequence ID" value="TEB20517.1"/>
    <property type="molecule type" value="Genomic_DNA"/>
</dbReference>
<proteinExistence type="predicted"/>
<dbReference type="PANTHER" id="PTHR10903">
    <property type="entry name" value="GTPASE, IMAP FAMILY MEMBER-RELATED"/>
    <property type="match status" value="1"/>
</dbReference>
<dbReference type="GO" id="GO:0005525">
    <property type="term" value="F:GTP binding"/>
    <property type="evidence" value="ECO:0007669"/>
    <property type="project" value="UniProtKB-KW"/>
</dbReference>
<protein>
    <recommendedName>
        <fullName evidence="3">AIG1-type G domain-containing protein</fullName>
    </recommendedName>
</protein>
<evidence type="ECO:0000259" key="3">
    <source>
        <dbReference type="Pfam" id="PF04548"/>
    </source>
</evidence>
<gene>
    <name evidence="4" type="ORF">FA13DRAFT_1820075</name>
</gene>
<reference evidence="4 5" key="1">
    <citation type="journal article" date="2019" name="Nat. Ecol. Evol.">
        <title>Megaphylogeny resolves global patterns of mushroom evolution.</title>
        <authorList>
            <person name="Varga T."/>
            <person name="Krizsan K."/>
            <person name="Foldi C."/>
            <person name="Dima B."/>
            <person name="Sanchez-Garcia M."/>
            <person name="Sanchez-Ramirez S."/>
            <person name="Szollosi G.J."/>
            <person name="Szarkandi J.G."/>
            <person name="Papp V."/>
            <person name="Albert L."/>
            <person name="Andreopoulos W."/>
            <person name="Angelini C."/>
            <person name="Antonin V."/>
            <person name="Barry K.W."/>
            <person name="Bougher N.L."/>
            <person name="Buchanan P."/>
            <person name="Buyck B."/>
            <person name="Bense V."/>
            <person name="Catcheside P."/>
            <person name="Chovatia M."/>
            <person name="Cooper J."/>
            <person name="Damon W."/>
            <person name="Desjardin D."/>
            <person name="Finy P."/>
            <person name="Geml J."/>
            <person name="Haridas S."/>
            <person name="Hughes K."/>
            <person name="Justo A."/>
            <person name="Karasinski D."/>
            <person name="Kautmanova I."/>
            <person name="Kiss B."/>
            <person name="Kocsube S."/>
            <person name="Kotiranta H."/>
            <person name="LaButti K.M."/>
            <person name="Lechner B.E."/>
            <person name="Liimatainen K."/>
            <person name="Lipzen A."/>
            <person name="Lukacs Z."/>
            <person name="Mihaltcheva S."/>
            <person name="Morgado L.N."/>
            <person name="Niskanen T."/>
            <person name="Noordeloos M.E."/>
            <person name="Ohm R.A."/>
            <person name="Ortiz-Santana B."/>
            <person name="Ovrebo C."/>
            <person name="Racz N."/>
            <person name="Riley R."/>
            <person name="Savchenko A."/>
            <person name="Shiryaev A."/>
            <person name="Soop K."/>
            <person name="Spirin V."/>
            <person name="Szebenyi C."/>
            <person name="Tomsovsky M."/>
            <person name="Tulloss R.E."/>
            <person name="Uehling J."/>
            <person name="Grigoriev I.V."/>
            <person name="Vagvolgyi C."/>
            <person name="Papp T."/>
            <person name="Martin F.M."/>
            <person name="Miettinen O."/>
            <person name="Hibbett D.S."/>
            <person name="Nagy L.G."/>
        </authorList>
    </citation>
    <scope>NUCLEOTIDE SEQUENCE [LARGE SCALE GENOMIC DNA]</scope>
    <source>
        <strain evidence="4 5">FP101781</strain>
    </source>
</reference>
<evidence type="ECO:0000256" key="1">
    <source>
        <dbReference type="ARBA" id="ARBA00022741"/>
    </source>
</evidence>
<dbReference type="Proteomes" id="UP000298030">
    <property type="component" value="Unassembled WGS sequence"/>
</dbReference>
<dbReference type="Gene3D" id="3.40.50.300">
    <property type="entry name" value="P-loop containing nucleotide triphosphate hydrolases"/>
    <property type="match status" value="2"/>
</dbReference>
<dbReference type="Pfam" id="PF04548">
    <property type="entry name" value="AIG1"/>
    <property type="match status" value="1"/>
</dbReference>
<dbReference type="InterPro" id="IPR045058">
    <property type="entry name" value="GIMA/IAN/Toc"/>
</dbReference>
<dbReference type="InterPro" id="IPR006703">
    <property type="entry name" value="G_AIG1"/>
</dbReference>
<sequence>MSLSRPCHPVLMDSRDTDIFILALGPTKAGKSFFLNQLLPSSKFEVGLRMGSCTCTIKSHIVPTVPSSCGALRDAIQGRRIVLVDTPGFDSTYVEDQEVASQVSTLLAGLFKKGLSVGGILYLHDISSNYFSQRKLDETLGLFSALCDRHPMYQVAFVTTKWDKLWNLNEGRTQVKELLEDSWRSYLLKHEAHVYHLQPSPDNRRTSDHSREVLLSTPLYSDPWDIIQKLIISADIRILGRPKIEVKEWKSFLDRLTKDISRKFIRREVVVTRDATIPQPEKRDLAILIMGMSGAGKSTFVNSVLRPDNGAAPVAVRKRLRSETATVQEVKLKQDSVPPSDYNTDITLVDTPGLDHTSMEPKEVVAVVVDWLAKSLREGPRVGAIIYLQDIDAQFISETNKVDVKILKELCGDEAISQKMVTIATTKWDRKPLDEGLEAEREMKENLWAGLMVQGCGDPERITDSASAKALLRTVVEHMGQHETPPILQSQRNIIQVGTRGLIDRLVPS</sequence>
<keyword evidence="5" id="KW-1185">Reference proteome</keyword>
<comment type="caution">
    <text evidence="4">The sequence shown here is derived from an EMBL/GenBank/DDBJ whole genome shotgun (WGS) entry which is preliminary data.</text>
</comment>
<dbReference type="OrthoDB" id="8954335at2759"/>
<organism evidence="4 5">
    <name type="scientific">Coprinellus micaceus</name>
    <name type="common">Glistening ink-cap mushroom</name>
    <name type="synonym">Coprinus micaceus</name>
    <dbReference type="NCBI Taxonomy" id="71717"/>
    <lineage>
        <taxon>Eukaryota</taxon>
        <taxon>Fungi</taxon>
        <taxon>Dikarya</taxon>
        <taxon>Basidiomycota</taxon>
        <taxon>Agaricomycotina</taxon>
        <taxon>Agaricomycetes</taxon>
        <taxon>Agaricomycetidae</taxon>
        <taxon>Agaricales</taxon>
        <taxon>Agaricineae</taxon>
        <taxon>Psathyrellaceae</taxon>
        <taxon>Coprinellus</taxon>
    </lineage>
</organism>
<dbReference type="SUPFAM" id="SSF52540">
    <property type="entry name" value="P-loop containing nucleoside triphosphate hydrolases"/>
    <property type="match status" value="2"/>
</dbReference>
<dbReference type="AlphaFoldDB" id="A0A4Y7SFB3"/>
<accession>A0A4Y7SFB3</accession>
<keyword evidence="2" id="KW-0342">GTP-binding</keyword>
<dbReference type="InterPro" id="IPR027417">
    <property type="entry name" value="P-loop_NTPase"/>
</dbReference>
<name>A0A4Y7SFB3_COPMI</name>